<keyword evidence="2" id="KW-1185">Reference proteome</keyword>
<dbReference type="GO" id="GO:0003774">
    <property type="term" value="F:cytoskeletal motor activity"/>
    <property type="evidence" value="ECO:0007669"/>
    <property type="project" value="InterPro"/>
</dbReference>
<dbReference type="SUPFAM" id="SSF50084">
    <property type="entry name" value="Myosin S1 fragment, N-terminal domain"/>
    <property type="match status" value="1"/>
</dbReference>
<dbReference type="AlphaFoldDB" id="A0A091DR90"/>
<organism evidence="1 2">
    <name type="scientific">Fukomys damarensis</name>
    <name type="common">Damaraland mole rat</name>
    <name type="synonym">Cryptomys damarensis</name>
    <dbReference type="NCBI Taxonomy" id="885580"/>
    <lineage>
        <taxon>Eukaryota</taxon>
        <taxon>Metazoa</taxon>
        <taxon>Chordata</taxon>
        <taxon>Craniata</taxon>
        <taxon>Vertebrata</taxon>
        <taxon>Euteleostomi</taxon>
        <taxon>Mammalia</taxon>
        <taxon>Eutheria</taxon>
        <taxon>Euarchontoglires</taxon>
        <taxon>Glires</taxon>
        <taxon>Rodentia</taxon>
        <taxon>Hystricomorpha</taxon>
        <taxon>Bathyergidae</taxon>
        <taxon>Fukomys</taxon>
    </lineage>
</organism>
<dbReference type="Gene3D" id="2.30.30.360">
    <property type="entry name" value="Myosin S1 fragment, N-terminal"/>
    <property type="match status" value="1"/>
</dbReference>
<name>A0A091DR90_FUKDA</name>
<accession>A0A091DR90</accession>
<dbReference type="Proteomes" id="UP000028990">
    <property type="component" value="Unassembled WGS sequence"/>
</dbReference>
<reference evidence="1 2" key="1">
    <citation type="submission" date="2013-11" db="EMBL/GenBank/DDBJ databases">
        <title>The Damaraland mole rat (Fukomys damarensis) genome and evolution of African mole rats.</title>
        <authorList>
            <person name="Gladyshev V.N."/>
            <person name="Fang X."/>
        </authorList>
    </citation>
    <scope>NUCLEOTIDE SEQUENCE [LARGE SCALE GENOMIC DNA]</scope>
    <source>
        <tissue evidence="1">Liver</tissue>
    </source>
</reference>
<dbReference type="GO" id="GO:0051015">
    <property type="term" value="F:actin filament binding"/>
    <property type="evidence" value="ECO:0007669"/>
    <property type="project" value="InterPro"/>
</dbReference>
<dbReference type="GO" id="GO:0005524">
    <property type="term" value="F:ATP binding"/>
    <property type="evidence" value="ECO:0007669"/>
    <property type="project" value="InterPro"/>
</dbReference>
<dbReference type="InterPro" id="IPR008989">
    <property type="entry name" value="Myosin_S1_N"/>
</dbReference>
<evidence type="ECO:0000313" key="2">
    <source>
        <dbReference type="Proteomes" id="UP000028990"/>
    </source>
</evidence>
<sequence>MPGGYNGENRVDMDPVPFLAPPDKERIEAMNKPYHIKKSCRVKDKEGFTAGEIWSEQGDRVTVKTIDHQPASDLQQHHVTPGSIRRDKNCWASRLVGMSLELWSGKNHIYFFWLSLELRLRMWGSLEDQIIQANPGWRPSGTPRPLRNNSSHFVVFDMLGFSTEEKISMYKLTRSIMHFGNMKFKQKPREE</sequence>
<gene>
    <name evidence="1" type="ORF">H920_13257</name>
</gene>
<evidence type="ECO:0000313" key="1">
    <source>
        <dbReference type="EMBL" id="KFO25311.1"/>
    </source>
</evidence>
<protein>
    <submittedName>
        <fullName evidence="1">Myosin-7</fullName>
    </submittedName>
</protein>
<proteinExistence type="predicted"/>
<dbReference type="EMBL" id="KN123370">
    <property type="protein sequence ID" value="KFO25311.1"/>
    <property type="molecule type" value="Genomic_DNA"/>
</dbReference>